<comment type="pathway">
    <text evidence="1">Amino-acid biosynthesis; L-histidine biosynthesis; L-histidine from 5-phospho-alpha-D-ribose 1-diphosphate: step 5/9.</text>
</comment>
<dbReference type="GO" id="GO:0004359">
    <property type="term" value="F:glutaminase activity"/>
    <property type="evidence" value="ECO:0007669"/>
    <property type="project" value="UniProtKB-EC"/>
</dbReference>
<proteinExistence type="predicted"/>
<dbReference type="EMBL" id="JAFCMP010000400">
    <property type="protein sequence ID" value="KAG5180375.1"/>
    <property type="molecule type" value="Genomic_DNA"/>
</dbReference>
<dbReference type="OrthoDB" id="10254903at2759"/>
<keyword evidence="12" id="KW-1185">Reference proteome</keyword>
<comment type="catalytic activity">
    <reaction evidence="8">
        <text>5-[(5-phospho-1-deoxy-D-ribulos-1-ylimino)methylamino]-1-(5-phospho-beta-D-ribosyl)imidazole-4-carboxamide + L-glutamine = D-erythro-1-(imidazol-4-yl)glycerol 3-phosphate + 5-amino-1-(5-phospho-beta-D-ribosyl)imidazole-4-carboxamide + L-glutamate + H(+)</text>
        <dbReference type="Rhea" id="RHEA:24793"/>
        <dbReference type="ChEBI" id="CHEBI:15378"/>
        <dbReference type="ChEBI" id="CHEBI:29985"/>
        <dbReference type="ChEBI" id="CHEBI:58278"/>
        <dbReference type="ChEBI" id="CHEBI:58359"/>
        <dbReference type="ChEBI" id="CHEBI:58475"/>
        <dbReference type="ChEBI" id="CHEBI:58525"/>
        <dbReference type="EC" id="4.3.2.10"/>
    </reaction>
</comment>
<keyword evidence="3" id="KW-0028">Amino-acid biosynthesis</keyword>
<dbReference type="PANTHER" id="PTHR42701">
    <property type="entry name" value="IMIDAZOLE GLYCEROL PHOSPHATE SYNTHASE SUBUNIT HISH"/>
    <property type="match status" value="1"/>
</dbReference>
<dbReference type="PROSITE" id="PS51273">
    <property type="entry name" value="GATASE_TYPE_1"/>
    <property type="match status" value="1"/>
</dbReference>
<keyword evidence="5 11" id="KW-0315">Glutamine amidotransferase</keyword>
<dbReference type="PANTHER" id="PTHR42701:SF1">
    <property type="entry name" value="IMIDAZOLE GLYCEROL PHOSPHATE SYNTHASE SUBUNIT HISH"/>
    <property type="match status" value="1"/>
</dbReference>
<dbReference type="NCBIfam" id="TIGR01855">
    <property type="entry name" value="IMP_synth_hisH"/>
    <property type="match status" value="1"/>
</dbReference>
<dbReference type="InterPro" id="IPR017926">
    <property type="entry name" value="GATASE"/>
</dbReference>
<dbReference type="SUPFAM" id="SSF52317">
    <property type="entry name" value="Class I glutamine amidotransferase-like"/>
    <property type="match status" value="1"/>
</dbReference>
<protein>
    <submittedName>
        <fullName evidence="11">Class I glutamine amidotransferase-like protein</fullName>
    </submittedName>
</protein>
<evidence type="ECO:0000259" key="10">
    <source>
        <dbReference type="Pfam" id="PF00117"/>
    </source>
</evidence>
<evidence type="ECO:0000256" key="9">
    <source>
        <dbReference type="ARBA" id="ARBA00049534"/>
    </source>
</evidence>
<dbReference type="Gene3D" id="3.40.50.880">
    <property type="match status" value="1"/>
</dbReference>
<evidence type="ECO:0000256" key="4">
    <source>
        <dbReference type="ARBA" id="ARBA00022801"/>
    </source>
</evidence>
<evidence type="ECO:0000256" key="8">
    <source>
        <dbReference type="ARBA" id="ARBA00047838"/>
    </source>
</evidence>
<dbReference type="InterPro" id="IPR029062">
    <property type="entry name" value="Class_I_gatase-like"/>
</dbReference>
<gene>
    <name evidence="11" type="ORF">JKP88DRAFT_182381</name>
</gene>
<dbReference type="PROSITE" id="PS51274">
    <property type="entry name" value="GATASE_COBBQ"/>
    <property type="match status" value="1"/>
</dbReference>
<evidence type="ECO:0000256" key="2">
    <source>
        <dbReference type="ARBA" id="ARBA00011152"/>
    </source>
</evidence>
<evidence type="ECO:0000313" key="11">
    <source>
        <dbReference type="EMBL" id="KAG5180375.1"/>
    </source>
</evidence>
<dbReference type="InterPro" id="IPR010139">
    <property type="entry name" value="Imidazole-glycPsynth_HisH"/>
</dbReference>
<evidence type="ECO:0000256" key="1">
    <source>
        <dbReference type="ARBA" id="ARBA00005091"/>
    </source>
</evidence>
<sequence>MIVIVDYGVGNLSSVSNMLRKAGGEVTISSDPERVLAADKLLLPGVGHFDHGMKMLNASGLRAVLDRFALELCRPVLGICLGAQIMGRGSEEGQSSGLGWLDMSCRRFVSDGSLRVPHMGWNQIVRKKTISSAGWPVG</sequence>
<comment type="catalytic activity">
    <reaction evidence="9">
        <text>L-glutamine + H2O = L-glutamate + NH4(+)</text>
        <dbReference type="Rhea" id="RHEA:15889"/>
        <dbReference type="ChEBI" id="CHEBI:15377"/>
        <dbReference type="ChEBI" id="CHEBI:28938"/>
        <dbReference type="ChEBI" id="CHEBI:29985"/>
        <dbReference type="ChEBI" id="CHEBI:58359"/>
        <dbReference type="EC" id="3.5.1.2"/>
    </reaction>
</comment>
<keyword evidence="6" id="KW-0368">Histidine biosynthesis</keyword>
<dbReference type="GO" id="GO:0016829">
    <property type="term" value="F:lyase activity"/>
    <property type="evidence" value="ECO:0007669"/>
    <property type="project" value="UniProtKB-KW"/>
</dbReference>
<accession>A0A835YS13</accession>
<keyword evidence="7" id="KW-0456">Lyase</keyword>
<evidence type="ECO:0000313" key="12">
    <source>
        <dbReference type="Proteomes" id="UP000664859"/>
    </source>
</evidence>
<evidence type="ECO:0000256" key="3">
    <source>
        <dbReference type="ARBA" id="ARBA00022605"/>
    </source>
</evidence>
<organism evidence="11 12">
    <name type="scientific">Tribonema minus</name>
    <dbReference type="NCBI Taxonomy" id="303371"/>
    <lineage>
        <taxon>Eukaryota</taxon>
        <taxon>Sar</taxon>
        <taxon>Stramenopiles</taxon>
        <taxon>Ochrophyta</taxon>
        <taxon>PX clade</taxon>
        <taxon>Xanthophyceae</taxon>
        <taxon>Tribonematales</taxon>
        <taxon>Tribonemataceae</taxon>
        <taxon>Tribonema</taxon>
    </lineage>
</organism>
<comment type="caution">
    <text evidence="11">The sequence shown here is derived from an EMBL/GenBank/DDBJ whole genome shotgun (WGS) entry which is preliminary data.</text>
</comment>
<name>A0A835YS13_9STRA</name>
<keyword evidence="4" id="KW-0378">Hydrolase</keyword>
<evidence type="ECO:0000256" key="6">
    <source>
        <dbReference type="ARBA" id="ARBA00023102"/>
    </source>
</evidence>
<dbReference type="GO" id="GO:0000107">
    <property type="term" value="F:imidazoleglycerol-phosphate synthase activity"/>
    <property type="evidence" value="ECO:0007669"/>
    <property type="project" value="TreeGrafter"/>
</dbReference>
<dbReference type="GO" id="GO:0000105">
    <property type="term" value="P:L-histidine biosynthetic process"/>
    <property type="evidence" value="ECO:0007669"/>
    <property type="project" value="UniProtKB-UniPathway"/>
</dbReference>
<dbReference type="Pfam" id="PF00117">
    <property type="entry name" value="GATase"/>
    <property type="match status" value="1"/>
</dbReference>
<comment type="subunit">
    <text evidence="2">Heterodimer of HisH and HisF.</text>
</comment>
<dbReference type="AlphaFoldDB" id="A0A835YS13"/>
<feature type="domain" description="Glutamine amidotransferase" evidence="10">
    <location>
        <begin position="3"/>
        <end position="127"/>
    </location>
</feature>
<dbReference type="UniPathway" id="UPA00031">
    <property type="reaction ID" value="UER00010"/>
</dbReference>
<evidence type="ECO:0000256" key="5">
    <source>
        <dbReference type="ARBA" id="ARBA00022962"/>
    </source>
</evidence>
<keyword evidence="11" id="KW-0808">Transferase</keyword>
<reference evidence="11" key="1">
    <citation type="submission" date="2021-02" db="EMBL/GenBank/DDBJ databases">
        <title>First Annotated Genome of the Yellow-green Alga Tribonema minus.</title>
        <authorList>
            <person name="Mahan K.M."/>
        </authorList>
    </citation>
    <scope>NUCLEOTIDE SEQUENCE</scope>
    <source>
        <strain evidence="11">UTEX B ZZ1240</strain>
    </source>
</reference>
<dbReference type="Proteomes" id="UP000664859">
    <property type="component" value="Unassembled WGS sequence"/>
</dbReference>
<evidence type="ECO:0000256" key="7">
    <source>
        <dbReference type="ARBA" id="ARBA00023239"/>
    </source>
</evidence>